<proteinExistence type="predicted"/>
<dbReference type="EMBL" id="WWEU01000002">
    <property type="protein sequence ID" value="MYM59247.1"/>
    <property type="molecule type" value="Genomic_DNA"/>
</dbReference>
<name>A0A6L8LT70_9VIBR</name>
<dbReference type="Proteomes" id="UP000478571">
    <property type="component" value="Unassembled WGS sequence"/>
</dbReference>
<dbReference type="Pfam" id="PF22303">
    <property type="entry name" value="OspG_kinase"/>
    <property type="match status" value="1"/>
</dbReference>
<organism evidence="3 4">
    <name type="scientific">Vibrio tetraodonis subsp. pristinus</name>
    <dbReference type="NCBI Taxonomy" id="2695891"/>
    <lineage>
        <taxon>Bacteria</taxon>
        <taxon>Pseudomonadati</taxon>
        <taxon>Pseudomonadota</taxon>
        <taxon>Gammaproteobacteria</taxon>
        <taxon>Vibrionales</taxon>
        <taxon>Vibrionaceae</taxon>
        <taxon>Vibrio</taxon>
    </lineage>
</organism>
<dbReference type="InterPro" id="IPR011009">
    <property type="entry name" value="Kinase-like_dom_sf"/>
</dbReference>
<keyword evidence="4" id="KW-1185">Reference proteome</keyword>
<accession>A0A6L8LT70</accession>
<feature type="compositionally biased region" description="Polar residues" evidence="1">
    <location>
        <begin position="1"/>
        <end position="14"/>
    </location>
</feature>
<dbReference type="RefSeq" id="WP_160928818.1">
    <property type="nucleotide sequence ID" value="NZ_WWEU01000002.1"/>
</dbReference>
<protein>
    <recommendedName>
        <fullName evidence="2">Kinase OspG kinase domain-containing protein</fullName>
    </recommendedName>
</protein>
<dbReference type="Gene3D" id="3.30.200.20">
    <property type="entry name" value="Phosphorylase Kinase, domain 1"/>
    <property type="match status" value="1"/>
</dbReference>
<evidence type="ECO:0000313" key="3">
    <source>
        <dbReference type="EMBL" id="MYM59247.1"/>
    </source>
</evidence>
<comment type="caution">
    <text evidence="3">The sequence shown here is derived from an EMBL/GenBank/DDBJ whole genome shotgun (WGS) entry which is preliminary data.</text>
</comment>
<dbReference type="AlphaFoldDB" id="A0A6L8LT70"/>
<gene>
    <name evidence="3" type="ORF">GTG28_08425</name>
</gene>
<feature type="region of interest" description="Disordered" evidence="1">
    <location>
        <begin position="1"/>
        <end position="22"/>
    </location>
</feature>
<feature type="domain" description="Kinase OspG kinase" evidence="2">
    <location>
        <begin position="71"/>
        <end position="195"/>
    </location>
</feature>
<dbReference type="InterPro" id="IPR054466">
    <property type="entry name" value="OspG_kinase"/>
</dbReference>
<evidence type="ECO:0000259" key="2">
    <source>
        <dbReference type="Pfam" id="PF22303"/>
    </source>
</evidence>
<reference evidence="3 4" key="1">
    <citation type="submission" date="2020-01" db="EMBL/GenBank/DDBJ databases">
        <title>Draft Genome Sequence of Vibrio sp. strain OCN044, Isolated from a Healthy Coral at Palmyra Atoll.</title>
        <authorList>
            <person name="Videau P."/>
            <person name="Loughran R."/>
            <person name="Esquivel A."/>
            <person name="Deadmond M."/>
            <person name="Paddock B.E."/>
            <person name="Saw J.H."/>
            <person name="Ushijima B."/>
        </authorList>
    </citation>
    <scope>NUCLEOTIDE SEQUENCE [LARGE SCALE GENOMIC DNA]</scope>
    <source>
        <strain evidence="3 4">OCN044</strain>
    </source>
</reference>
<evidence type="ECO:0000256" key="1">
    <source>
        <dbReference type="SAM" id="MobiDB-lite"/>
    </source>
</evidence>
<evidence type="ECO:0000313" key="4">
    <source>
        <dbReference type="Proteomes" id="UP000478571"/>
    </source>
</evidence>
<dbReference type="SUPFAM" id="SSF56112">
    <property type="entry name" value="Protein kinase-like (PK-like)"/>
    <property type="match status" value="1"/>
</dbReference>
<sequence>MYLNTVSNIVNQQDRGNREPTDELSLANKVRSVSNKKRPKKLGLSLTMPQTTKGAMLGSGLCGEVRRDLAHEGFVLKSFSRFANESAQKECSLFTRIYGEGSAEVIEEADGLYLRMLEVPGVSLDKCDPSELPDNARELFFQMISDLNDVGIIHGDLHSGNIMFDKDSNRFWPIDLSNAYDSYYDSSSAGRAMMDIDNEKRFRQIMRKLGA</sequence>
<dbReference type="Gene3D" id="1.10.510.10">
    <property type="entry name" value="Transferase(Phosphotransferase) domain 1"/>
    <property type="match status" value="1"/>
</dbReference>